<dbReference type="OrthoDB" id="1748554at2759"/>
<gene>
    <name evidence="1" type="ORF">AQUCO_04300117v1</name>
</gene>
<accession>A0A2G5CNS1</accession>
<organism evidence="1 2">
    <name type="scientific">Aquilegia coerulea</name>
    <name type="common">Rocky mountain columbine</name>
    <dbReference type="NCBI Taxonomy" id="218851"/>
    <lineage>
        <taxon>Eukaryota</taxon>
        <taxon>Viridiplantae</taxon>
        <taxon>Streptophyta</taxon>
        <taxon>Embryophyta</taxon>
        <taxon>Tracheophyta</taxon>
        <taxon>Spermatophyta</taxon>
        <taxon>Magnoliopsida</taxon>
        <taxon>Ranunculales</taxon>
        <taxon>Ranunculaceae</taxon>
        <taxon>Thalictroideae</taxon>
        <taxon>Aquilegia</taxon>
    </lineage>
</organism>
<proteinExistence type="predicted"/>
<name>A0A2G5CNS1_AQUCA</name>
<protein>
    <submittedName>
        <fullName evidence="1">Uncharacterized protein</fullName>
    </submittedName>
</protein>
<dbReference type="Proteomes" id="UP000230069">
    <property type="component" value="Unassembled WGS sequence"/>
</dbReference>
<dbReference type="PROSITE" id="PS51257">
    <property type="entry name" value="PROKAR_LIPOPROTEIN"/>
    <property type="match status" value="1"/>
</dbReference>
<dbReference type="InParanoid" id="A0A2G5CNS1"/>
<keyword evidence="2" id="KW-1185">Reference proteome</keyword>
<dbReference type="EMBL" id="KZ305060">
    <property type="protein sequence ID" value="PIA32934.1"/>
    <property type="molecule type" value="Genomic_DNA"/>
</dbReference>
<sequence length="100" mass="10982">MEFSFEKQGMGLGIASGDRNGLCYAGPGSFCSCRSVGVERWGVHGIFSVVSFYDTLVDKYNIIQAELVPFAPMVVWHLALPLKIRIFFVVCLLGEVADFG</sequence>
<evidence type="ECO:0000313" key="1">
    <source>
        <dbReference type="EMBL" id="PIA32934.1"/>
    </source>
</evidence>
<evidence type="ECO:0000313" key="2">
    <source>
        <dbReference type="Proteomes" id="UP000230069"/>
    </source>
</evidence>
<reference evidence="1 2" key="1">
    <citation type="submission" date="2017-09" db="EMBL/GenBank/DDBJ databases">
        <title>WGS assembly of Aquilegia coerulea Goldsmith.</title>
        <authorList>
            <person name="Hodges S."/>
            <person name="Kramer E."/>
            <person name="Nordborg M."/>
            <person name="Tomkins J."/>
            <person name="Borevitz J."/>
            <person name="Derieg N."/>
            <person name="Yan J."/>
            <person name="Mihaltcheva S."/>
            <person name="Hayes R.D."/>
            <person name="Rokhsar D."/>
        </authorList>
    </citation>
    <scope>NUCLEOTIDE SEQUENCE [LARGE SCALE GENOMIC DNA]</scope>
    <source>
        <strain evidence="2">cv. Goldsmith</strain>
    </source>
</reference>
<dbReference type="AlphaFoldDB" id="A0A2G5CNS1"/>